<evidence type="ECO:0000256" key="1">
    <source>
        <dbReference type="SAM" id="Coils"/>
    </source>
</evidence>
<keyword evidence="3" id="KW-1185">Reference proteome</keyword>
<dbReference type="EMBL" id="FWFD01000008">
    <property type="protein sequence ID" value="SLM85466.1"/>
    <property type="molecule type" value="Genomic_DNA"/>
</dbReference>
<organism evidence="2 3">
    <name type="scientific">Vagococcus fluvialis bH819</name>
    <dbReference type="NCBI Taxonomy" id="1255619"/>
    <lineage>
        <taxon>Bacteria</taxon>
        <taxon>Bacillati</taxon>
        <taxon>Bacillota</taxon>
        <taxon>Bacilli</taxon>
        <taxon>Lactobacillales</taxon>
        <taxon>Enterococcaceae</taxon>
        <taxon>Vagococcus</taxon>
    </lineage>
</organism>
<keyword evidence="1" id="KW-0175">Coiled coil</keyword>
<gene>
    <name evidence="2" type="ORF">FM121_05160</name>
</gene>
<dbReference type="OrthoDB" id="9847512at2"/>
<feature type="coiled-coil region" evidence="1">
    <location>
        <begin position="121"/>
        <end position="148"/>
    </location>
</feature>
<dbReference type="Proteomes" id="UP000195918">
    <property type="component" value="Unassembled WGS sequence"/>
</dbReference>
<accession>A0A1X6WP72</accession>
<reference evidence="3" key="1">
    <citation type="submission" date="2017-02" db="EMBL/GenBank/DDBJ databases">
        <authorList>
            <person name="Dridi B."/>
        </authorList>
    </citation>
    <scope>NUCLEOTIDE SEQUENCE [LARGE SCALE GENOMIC DNA]</scope>
    <source>
        <strain evidence="3">bH819</strain>
    </source>
</reference>
<dbReference type="AlphaFoldDB" id="A0A1X6WP72"/>
<evidence type="ECO:0000313" key="2">
    <source>
        <dbReference type="EMBL" id="SLM85466.1"/>
    </source>
</evidence>
<dbReference type="RefSeq" id="WP_086951098.1">
    <property type="nucleotide sequence ID" value="NZ_FWFD01000008.1"/>
</dbReference>
<proteinExistence type="predicted"/>
<protein>
    <submittedName>
        <fullName evidence="2">Uncharacterized protein</fullName>
    </submittedName>
</protein>
<name>A0A1X6WP72_9ENTE</name>
<evidence type="ECO:0000313" key="3">
    <source>
        <dbReference type="Proteomes" id="UP000195918"/>
    </source>
</evidence>
<sequence>MTKQEKKLSATAMMRQAIPPILKEKFKDGATFDELWNELLKDKELGKLMINCDKKPRYGLLQGLTNRIKDNKEENISLIKKSDGKNYYIYYDNTIQKITKLTENYLSSITTITLDEETKLTKETEKLLKEHQSLIKKLNNLNQNLIAIK</sequence>